<keyword evidence="1" id="KW-0732">Signal</keyword>
<dbReference type="AlphaFoldDB" id="A0A8T0H308"/>
<evidence type="ECO:0000313" key="2">
    <source>
        <dbReference type="EMBL" id="KAG0564488.1"/>
    </source>
</evidence>
<dbReference type="EMBL" id="CM026429">
    <property type="protein sequence ID" value="KAG0564488.1"/>
    <property type="molecule type" value="Genomic_DNA"/>
</dbReference>
<name>A0A8T0H308_CERPU</name>
<protein>
    <recommendedName>
        <fullName evidence="4">Secreted protein</fullName>
    </recommendedName>
</protein>
<evidence type="ECO:0008006" key="4">
    <source>
        <dbReference type="Google" id="ProtNLM"/>
    </source>
</evidence>
<evidence type="ECO:0000256" key="1">
    <source>
        <dbReference type="SAM" id="SignalP"/>
    </source>
</evidence>
<proteinExistence type="predicted"/>
<organism evidence="2 3">
    <name type="scientific">Ceratodon purpureus</name>
    <name type="common">Fire moss</name>
    <name type="synonym">Dicranum purpureum</name>
    <dbReference type="NCBI Taxonomy" id="3225"/>
    <lineage>
        <taxon>Eukaryota</taxon>
        <taxon>Viridiplantae</taxon>
        <taxon>Streptophyta</taxon>
        <taxon>Embryophyta</taxon>
        <taxon>Bryophyta</taxon>
        <taxon>Bryophytina</taxon>
        <taxon>Bryopsida</taxon>
        <taxon>Dicranidae</taxon>
        <taxon>Pseudoditrichales</taxon>
        <taxon>Ditrichaceae</taxon>
        <taxon>Ceratodon</taxon>
    </lineage>
</organism>
<evidence type="ECO:0000313" key="3">
    <source>
        <dbReference type="Proteomes" id="UP000822688"/>
    </source>
</evidence>
<gene>
    <name evidence="2" type="ORF">KC19_8G114500</name>
</gene>
<sequence length="70" mass="7816">MTSLVGLVFLSGLFSQSIRLYSKQFCILLYLGEAKMSGGPCEPCSTRKSKSCFQEHMSCTHFTADAIRSW</sequence>
<dbReference type="Proteomes" id="UP000822688">
    <property type="component" value="Chromosome 8"/>
</dbReference>
<reference evidence="2" key="1">
    <citation type="submission" date="2020-06" db="EMBL/GenBank/DDBJ databases">
        <title>WGS assembly of Ceratodon purpureus strain R40.</title>
        <authorList>
            <person name="Carey S.B."/>
            <person name="Jenkins J."/>
            <person name="Shu S."/>
            <person name="Lovell J.T."/>
            <person name="Sreedasyam A."/>
            <person name="Maumus F."/>
            <person name="Tiley G.P."/>
            <person name="Fernandez-Pozo N."/>
            <person name="Barry K."/>
            <person name="Chen C."/>
            <person name="Wang M."/>
            <person name="Lipzen A."/>
            <person name="Daum C."/>
            <person name="Saski C.A."/>
            <person name="Payton A.C."/>
            <person name="Mcbreen J.C."/>
            <person name="Conrad R.E."/>
            <person name="Kollar L.M."/>
            <person name="Olsson S."/>
            <person name="Huttunen S."/>
            <person name="Landis J.B."/>
            <person name="Wickett N.J."/>
            <person name="Johnson M.G."/>
            <person name="Rensing S.A."/>
            <person name="Grimwood J."/>
            <person name="Schmutz J."/>
            <person name="Mcdaniel S.F."/>
        </authorList>
    </citation>
    <scope>NUCLEOTIDE SEQUENCE</scope>
    <source>
        <strain evidence="2">R40</strain>
    </source>
</reference>
<keyword evidence="3" id="KW-1185">Reference proteome</keyword>
<feature type="chain" id="PRO_5035893269" description="Secreted protein" evidence="1">
    <location>
        <begin position="16"/>
        <end position="70"/>
    </location>
</feature>
<comment type="caution">
    <text evidence="2">The sequence shown here is derived from an EMBL/GenBank/DDBJ whole genome shotgun (WGS) entry which is preliminary data.</text>
</comment>
<accession>A0A8T0H308</accession>
<feature type="signal peptide" evidence="1">
    <location>
        <begin position="1"/>
        <end position="15"/>
    </location>
</feature>